<evidence type="ECO:0000256" key="1">
    <source>
        <dbReference type="SAM" id="Coils"/>
    </source>
</evidence>
<name>A0A0D1Z0H0_9EURO</name>
<dbReference type="VEuPathDB" id="FungiDB:PV08_01670"/>
<accession>A0A0D1Z0H0</accession>
<dbReference type="AlphaFoldDB" id="A0A0D1Z0H0"/>
<keyword evidence="1" id="KW-0175">Coiled coil</keyword>
<dbReference type="GeneID" id="27328753"/>
<keyword evidence="3" id="KW-1185">Reference proteome</keyword>
<protein>
    <submittedName>
        <fullName evidence="2">Uncharacterized protein</fullName>
    </submittedName>
</protein>
<dbReference type="OrthoDB" id="515401at2759"/>
<dbReference type="EMBL" id="KN847492">
    <property type="protein sequence ID" value="KIW21091.1"/>
    <property type="molecule type" value="Genomic_DNA"/>
</dbReference>
<sequence>MAASVWSATEFQVTVPTKAAANSVARALAERGHRLAVAREVDHYTRVPLSFWYNKPPLRPDLAGHWDMISLLIDSPPDGDVHWWIFQEQRKVEELAQSHGGRGRILSYLPSAEEALKNFNREGLLFELDEHLASRRRRAALRAFPARMPIQVDADAEVVESENLPSGPGEPIALHGLQDVDWPSLEHAYGPATDVPKMLLGISFNDNHWEIILDKFVGAVLHQGDIYSATAPSMRFVATIAGAPELSVGRRQRMLYVLFMAGAEVDVREAWGSKMGNIELEVRDSVTSRVPQLLKLWPSVSRSEQRFLLFLAALAGLSVPEKMNLRDSAGRIAQTMIEDLNTAEELLKNLARSNEELIELAAHDGPLKPRLIASILLLLDSRSA</sequence>
<evidence type="ECO:0000313" key="3">
    <source>
        <dbReference type="Proteomes" id="UP000053328"/>
    </source>
</evidence>
<organism evidence="2 3">
    <name type="scientific">Exophiala spinifera</name>
    <dbReference type="NCBI Taxonomy" id="91928"/>
    <lineage>
        <taxon>Eukaryota</taxon>
        <taxon>Fungi</taxon>
        <taxon>Dikarya</taxon>
        <taxon>Ascomycota</taxon>
        <taxon>Pezizomycotina</taxon>
        <taxon>Eurotiomycetes</taxon>
        <taxon>Chaetothyriomycetidae</taxon>
        <taxon>Chaetothyriales</taxon>
        <taxon>Herpotrichiellaceae</taxon>
        <taxon>Exophiala</taxon>
    </lineage>
</organism>
<evidence type="ECO:0000313" key="2">
    <source>
        <dbReference type="EMBL" id="KIW21091.1"/>
    </source>
</evidence>
<dbReference type="Proteomes" id="UP000053328">
    <property type="component" value="Unassembled WGS sequence"/>
</dbReference>
<gene>
    <name evidence="2" type="ORF">PV08_01670</name>
</gene>
<feature type="coiled-coil region" evidence="1">
    <location>
        <begin position="333"/>
        <end position="363"/>
    </location>
</feature>
<dbReference type="HOGENOM" id="CLU_719681_0_0_1"/>
<proteinExistence type="predicted"/>
<reference evidence="2 3" key="1">
    <citation type="submission" date="2015-01" db="EMBL/GenBank/DDBJ databases">
        <title>The Genome Sequence of Exophiala spinifera CBS89968.</title>
        <authorList>
            <consortium name="The Broad Institute Genomics Platform"/>
            <person name="Cuomo C."/>
            <person name="de Hoog S."/>
            <person name="Gorbushina A."/>
            <person name="Stielow B."/>
            <person name="Teixiera M."/>
            <person name="Abouelleil A."/>
            <person name="Chapman S.B."/>
            <person name="Priest M."/>
            <person name="Young S.K."/>
            <person name="Wortman J."/>
            <person name="Nusbaum C."/>
            <person name="Birren B."/>
        </authorList>
    </citation>
    <scope>NUCLEOTIDE SEQUENCE [LARGE SCALE GENOMIC DNA]</scope>
    <source>
        <strain evidence="2 3">CBS 89968</strain>
    </source>
</reference>
<dbReference type="RefSeq" id="XP_016241307.1">
    <property type="nucleotide sequence ID" value="XM_016376031.1"/>
</dbReference>